<dbReference type="SUPFAM" id="SSF51735">
    <property type="entry name" value="NAD(P)-binding Rossmann-fold domains"/>
    <property type="match status" value="1"/>
</dbReference>
<dbReference type="Proteomes" id="UP000192599">
    <property type="component" value="Unassembled WGS sequence"/>
</dbReference>
<dbReference type="Pfam" id="PF02254">
    <property type="entry name" value="TrkA_N"/>
    <property type="match status" value="1"/>
</dbReference>
<dbReference type="SUPFAM" id="SSF116726">
    <property type="entry name" value="TrkA C-terminal domain-like"/>
    <property type="match status" value="1"/>
</dbReference>
<feature type="transmembrane region" description="Helical" evidence="1">
    <location>
        <begin position="90"/>
        <end position="120"/>
    </location>
</feature>
<keyword evidence="1" id="KW-0812">Transmembrane</keyword>
<evidence type="ECO:0000313" key="3">
    <source>
        <dbReference type="EMBL" id="OQR40479.1"/>
    </source>
</evidence>
<accession>A0A1V9V9F9</accession>
<keyword evidence="1" id="KW-1133">Transmembrane helix</keyword>
<dbReference type="InterPro" id="IPR006037">
    <property type="entry name" value="RCK_C"/>
</dbReference>
<keyword evidence="3" id="KW-0407">Ion channel</keyword>
<comment type="caution">
    <text evidence="3">The sequence shown here is derived from an EMBL/GenBank/DDBJ whole genome shotgun (WGS) entry which is preliminary data.</text>
</comment>
<dbReference type="InterPro" id="IPR036291">
    <property type="entry name" value="NAD(P)-bd_dom_sf"/>
</dbReference>
<feature type="transmembrane region" description="Helical" evidence="1">
    <location>
        <begin position="37"/>
        <end position="56"/>
    </location>
</feature>
<organism evidence="3 4">
    <name type="scientific">Aliarcobacter cryaerophilus</name>
    <dbReference type="NCBI Taxonomy" id="28198"/>
    <lineage>
        <taxon>Bacteria</taxon>
        <taxon>Pseudomonadati</taxon>
        <taxon>Campylobacterota</taxon>
        <taxon>Epsilonproteobacteria</taxon>
        <taxon>Campylobacterales</taxon>
        <taxon>Arcobacteraceae</taxon>
        <taxon>Aliarcobacter</taxon>
    </lineage>
</organism>
<gene>
    <name evidence="3" type="ORF">AS859_11640</name>
</gene>
<sequence length="375" mass="42877">MSIFTRIKKALGWEVRTVKPQYDLNPLIYAQLKPLRLPLILIQIIMMTGTLGYVYLEDYSIMHAIFQSAYTLTNTGFGALNESNFRNETIVFTVCLMLAGFASLIFAVGIVIDVIANGTLRELLKERKMLYKIARLRRHFVICYHNEYTVQLAKQFRENHVPFVVIDPSDNIEQIAKENNYPYFIKEEPYKEIAFLKSHLSSARGVISLSKNISDNITLIASVRLYEKELGRSPFLIISNAETQNEKIRLMKLGADKVVATPSLMAKRVSAMAIRPDMENVLDEFLYKKDTPIDMEEVFVKETSWTINREIKDLRLRDKLKVSIIGITEEKGKFIQMPKGTTTINSNCKLLLVGSQKGIARAKKIINLTTQPEEI</sequence>
<dbReference type="SUPFAM" id="SSF81324">
    <property type="entry name" value="Voltage-gated potassium channels"/>
    <property type="match status" value="1"/>
</dbReference>
<dbReference type="Pfam" id="PF02080">
    <property type="entry name" value="TrkA_C"/>
    <property type="match status" value="1"/>
</dbReference>
<evidence type="ECO:0000313" key="4">
    <source>
        <dbReference type="Proteomes" id="UP000192599"/>
    </source>
</evidence>
<name>A0A1V9V9F9_9BACT</name>
<dbReference type="PANTHER" id="PTHR43833">
    <property type="entry name" value="POTASSIUM CHANNEL PROTEIN 2-RELATED-RELATED"/>
    <property type="match status" value="1"/>
</dbReference>
<protein>
    <submittedName>
        <fullName evidence="3">Potassium channel protein</fullName>
    </submittedName>
</protein>
<dbReference type="PROSITE" id="PS51202">
    <property type="entry name" value="RCK_C"/>
    <property type="match status" value="1"/>
</dbReference>
<dbReference type="AlphaFoldDB" id="A0A1V9V9F9"/>
<feature type="domain" description="RCK C-terminal" evidence="2">
    <location>
        <begin position="283"/>
        <end position="368"/>
    </location>
</feature>
<proteinExistence type="predicted"/>
<dbReference type="PANTHER" id="PTHR43833:SF9">
    <property type="entry name" value="POTASSIUM CHANNEL PROTEIN YUGO-RELATED"/>
    <property type="match status" value="1"/>
</dbReference>
<keyword evidence="1" id="KW-0472">Membrane</keyword>
<dbReference type="EMBL" id="LNTC01000445">
    <property type="protein sequence ID" value="OQR40479.1"/>
    <property type="molecule type" value="Genomic_DNA"/>
</dbReference>
<dbReference type="InterPro" id="IPR050721">
    <property type="entry name" value="Trk_Ktr_HKT_K-transport"/>
</dbReference>
<dbReference type="GO" id="GO:0006813">
    <property type="term" value="P:potassium ion transport"/>
    <property type="evidence" value="ECO:0007669"/>
    <property type="project" value="InterPro"/>
</dbReference>
<dbReference type="GO" id="GO:0008324">
    <property type="term" value="F:monoatomic cation transmembrane transporter activity"/>
    <property type="evidence" value="ECO:0007669"/>
    <property type="project" value="InterPro"/>
</dbReference>
<evidence type="ECO:0000256" key="1">
    <source>
        <dbReference type="SAM" id="Phobius"/>
    </source>
</evidence>
<dbReference type="Gene3D" id="3.40.50.720">
    <property type="entry name" value="NAD(P)-binding Rossmann-like Domain"/>
    <property type="match status" value="1"/>
</dbReference>
<dbReference type="InterPro" id="IPR036721">
    <property type="entry name" value="RCK_C_sf"/>
</dbReference>
<keyword evidence="3" id="KW-0406">Ion transport</keyword>
<dbReference type="Gene3D" id="3.30.70.1450">
    <property type="entry name" value="Regulator of K+ conductance, C-terminal domain"/>
    <property type="match status" value="1"/>
</dbReference>
<dbReference type="Gene3D" id="1.10.287.70">
    <property type="match status" value="1"/>
</dbReference>
<keyword evidence="3" id="KW-0813">Transport</keyword>
<reference evidence="3 4" key="1">
    <citation type="submission" date="2017-04" db="EMBL/GenBank/DDBJ databases">
        <title>Accumulation and expression of multiple antibiotic resistance genes in Arcobacter cryaerophilus that thrives in sewage.</title>
        <authorList>
            <person name="Millar J.A."/>
            <person name="Raghavan R."/>
        </authorList>
    </citation>
    <scope>NUCLEOTIDE SEQUENCE [LARGE SCALE GENOMIC DNA]</scope>
    <source>
        <strain evidence="3 4">AZT-1</strain>
    </source>
</reference>
<evidence type="ECO:0000259" key="2">
    <source>
        <dbReference type="PROSITE" id="PS51202"/>
    </source>
</evidence>
<dbReference type="InterPro" id="IPR003148">
    <property type="entry name" value="RCK_N"/>
</dbReference>